<protein>
    <recommendedName>
        <fullName evidence="1">SPOC domain-containing protein</fullName>
    </recommendedName>
</protein>
<feature type="domain" description="SPOC" evidence="1">
    <location>
        <begin position="179"/>
        <end position="244"/>
    </location>
</feature>
<dbReference type="PROSITE" id="PS50917">
    <property type="entry name" value="SPOC"/>
    <property type="match status" value="1"/>
</dbReference>
<dbReference type="AlphaFoldDB" id="A0A0H5D4U4"/>
<evidence type="ECO:0000259" key="1">
    <source>
        <dbReference type="PROSITE" id="PS50917"/>
    </source>
</evidence>
<organism evidence="2 3">
    <name type="scientific">Phaeobacter italicus</name>
    <dbReference type="NCBI Taxonomy" id="481446"/>
    <lineage>
        <taxon>Bacteria</taxon>
        <taxon>Pseudomonadati</taxon>
        <taxon>Pseudomonadota</taxon>
        <taxon>Alphaproteobacteria</taxon>
        <taxon>Rhodobacterales</taxon>
        <taxon>Roseobacteraceae</taxon>
        <taxon>Phaeobacter</taxon>
    </lineage>
</organism>
<evidence type="ECO:0000313" key="3">
    <source>
        <dbReference type="Proteomes" id="UP000043764"/>
    </source>
</evidence>
<name>A0A0H5D4U4_9RHOB</name>
<dbReference type="STRING" id="481446.NIT7645_01807"/>
<dbReference type="EMBL" id="CVRL01000039">
    <property type="protein sequence ID" value="CRL12212.1"/>
    <property type="molecule type" value="Genomic_DNA"/>
</dbReference>
<reference evidence="3" key="1">
    <citation type="submission" date="2015-05" db="EMBL/GenBank/DDBJ databases">
        <authorList>
            <person name="Rodrigo-Torres Lidia"/>
            <person name="Arahal R.David."/>
        </authorList>
    </citation>
    <scope>NUCLEOTIDE SEQUENCE [LARGE SCALE GENOMIC DNA]</scope>
    <source>
        <strain evidence="3">CECT 7321</strain>
    </source>
</reference>
<dbReference type="Proteomes" id="UP000043764">
    <property type="component" value="Unassembled WGS sequence"/>
</dbReference>
<sequence length="244" mass="25781">MTTVTGRKKYTISDPLPAEVHPNDGHRAGIRAQIAHGLSRLFAQRPCKTARQGALLGCLALVSACNTQAYQPQPGDVTRMSFASETIHLVAPDGFCIDPKMTGHRAEGGFALLVPCASLRPSLNFTSRNRAMITVAVGPAGPADSTLSGAEILENAPGAKLVAGRNDLMLPLVKLDMPDHRARGASPVHWRGAFVLNEQLVAVALYAPEGSANLGNRGARLLDELTAKTLEASVTADLDTDESQ</sequence>
<accession>A0A0H5D4U4</accession>
<keyword evidence="3" id="KW-1185">Reference proteome</keyword>
<proteinExistence type="predicted"/>
<dbReference type="InterPro" id="IPR010912">
    <property type="entry name" value="SPOC_met"/>
</dbReference>
<gene>
    <name evidence="2" type="ORF">NIT7321_03084</name>
</gene>
<evidence type="ECO:0000313" key="2">
    <source>
        <dbReference type="EMBL" id="CRL12212.1"/>
    </source>
</evidence>